<feature type="region of interest" description="Disordered" evidence="1">
    <location>
        <begin position="36"/>
        <end position="132"/>
    </location>
</feature>
<evidence type="ECO:0000313" key="3">
    <source>
        <dbReference type="EMBL" id="NGN69700.1"/>
    </source>
</evidence>
<evidence type="ECO:0000256" key="1">
    <source>
        <dbReference type="SAM" id="MobiDB-lite"/>
    </source>
</evidence>
<dbReference type="Proteomes" id="UP000481583">
    <property type="component" value="Unassembled WGS sequence"/>
</dbReference>
<feature type="compositionally biased region" description="Gly residues" evidence="1">
    <location>
        <begin position="78"/>
        <end position="93"/>
    </location>
</feature>
<keyword evidence="2" id="KW-0732">Signal</keyword>
<keyword evidence="4" id="KW-1185">Reference proteome</keyword>
<dbReference type="RefSeq" id="WP_165244866.1">
    <property type="nucleotide sequence ID" value="NZ_JAAKZV010000329.1"/>
</dbReference>
<proteinExistence type="predicted"/>
<comment type="caution">
    <text evidence="3">The sequence shown here is derived from an EMBL/GenBank/DDBJ whole genome shotgun (WGS) entry which is preliminary data.</text>
</comment>
<gene>
    <name evidence="3" type="ORF">G5C51_38165</name>
</gene>
<dbReference type="AlphaFoldDB" id="A0A6G4UDB0"/>
<dbReference type="PROSITE" id="PS51257">
    <property type="entry name" value="PROKAR_LIPOPROTEIN"/>
    <property type="match status" value="1"/>
</dbReference>
<feature type="compositionally biased region" description="Basic and acidic residues" evidence="1">
    <location>
        <begin position="61"/>
        <end position="71"/>
    </location>
</feature>
<feature type="signal peptide" evidence="2">
    <location>
        <begin position="1"/>
        <end position="17"/>
    </location>
</feature>
<evidence type="ECO:0000313" key="4">
    <source>
        <dbReference type="Proteomes" id="UP000481583"/>
    </source>
</evidence>
<sequence length="224" mass="22575">MRRTLRLLAYVTAPACAGAVLLTGCSEGGKPGYAAVGAEAPAKGPTSAEPPKAEVSMVPLPKEKKRPEGDRGGSSSPSGGGESGDAGTGGSSGSSGDDKAGGSSRTPEGSAPAGGGSSSAPAGPAVLKTSDPKLATTDKRWCNKVTLRFTNSGDSPVRSGTVKFGTHVIGALGVDWATIEGKRELPAPIGSGDSVTKTWTVCVEEWRVPIGMHVETQDVDVDWK</sequence>
<evidence type="ECO:0008006" key="5">
    <source>
        <dbReference type="Google" id="ProtNLM"/>
    </source>
</evidence>
<protein>
    <recommendedName>
        <fullName evidence="5">Secreted protein</fullName>
    </recommendedName>
</protein>
<evidence type="ECO:0000256" key="2">
    <source>
        <dbReference type="SAM" id="SignalP"/>
    </source>
</evidence>
<reference evidence="3 4" key="1">
    <citation type="submission" date="2020-02" db="EMBL/GenBank/DDBJ databases">
        <title>Whole-genome analyses of novel actinobacteria.</title>
        <authorList>
            <person name="Sahin N."/>
        </authorList>
    </citation>
    <scope>NUCLEOTIDE SEQUENCE [LARGE SCALE GENOMIC DNA]</scope>
    <source>
        <strain evidence="3 4">A7024</strain>
    </source>
</reference>
<accession>A0A6G4UDB0</accession>
<feature type="chain" id="PRO_5038384235" description="Secreted protein" evidence="2">
    <location>
        <begin position="18"/>
        <end position="224"/>
    </location>
</feature>
<name>A0A6G4UDB0_9ACTN</name>
<organism evidence="3 4">
    <name type="scientific">Streptomyces coryli</name>
    <dbReference type="NCBI Taxonomy" id="1128680"/>
    <lineage>
        <taxon>Bacteria</taxon>
        <taxon>Bacillati</taxon>
        <taxon>Actinomycetota</taxon>
        <taxon>Actinomycetes</taxon>
        <taxon>Kitasatosporales</taxon>
        <taxon>Streptomycetaceae</taxon>
        <taxon>Streptomyces</taxon>
    </lineage>
</organism>
<dbReference type="EMBL" id="JAAKZV010000329">
    <property type="protein sequence ID" value="NGN69700.1"/>
    <property type="molecule type" value="Genomic_DNA"/>
</dbReference>